<evidence type="ECO:0000256" key="6">
    <source>
        <dbReference type="ARBA" id="ARBA00023136"/>
    </source>
</evidence>
<evidence type="ECO:0000313" key="10">
    <source>
        <dbReference type="EMBL" id="EEN47157.1"/>
    </source>
</evidence>
<accession>C3ZJZ0</accession>
<organism>
    <name type="scientific">Branchiostoma floridae</name>
    <name type="common">Florida lancelet</name>
    <name type="synonym">Amphioxus</name>
    <dbReference type="NCBI Taxonomy" id="7739"/>
    <lineage>
        <taxon>Eukaryota</taxon>
        <taxon>Metazoa</taxon>
        <taxon>Chordata</taxon>
        <taxon>Cephalochordata</taxon>
        <taxon>Leptocardii</taxon>
        <taxon>Amphioxiformes</taxon>
        <taxon>Branchiostomatidae</taxon>
        <taxon>Branchiostoma</taxon>
    </lineage>
</organism>
<dbReference type="EMBL" id="GG666634">
    <property type="protein sequence ID" value="EEN47157.1"/>
    <property type="molecule type" value="Genomic_DNA"/>
</dbReference>
<gene>
    <name evidence="10" type="ORF">BRAFLDRAFT_253668</name>
</gene>
<feature type="non-terminal residue" evidence="10">
    <location>
        <position position="1"/>
    </location>
</feature>
<keyword evidence="5" id="KW-1133">Transmembrane helix</keyword>
<feature type="domain" description="Cadherin" evidence="9">
    <location>
        <begin position="182"/>
        <end position="236"/>
    </location>
</feature>
<dbReference type="Pfam" id="PF00028">
    <property type="entry name" value="Cadherin"/>
    <property type="match status" value="2"/>
</dbReference>
<keyword evidence="4 8" id="KW-0106">Calcium</keyword>
<dbReference type="PANTHER" id="PTHR24028:SF146">
    <property type="entry name" value="CADHERIN 96CB, ISOFORM D-RELATED"/>
    <property type="match status" value="1"/>
</dbReference>
<dbReference type="PROSITE" id="PS50268">
    <property type="entry name" value="CADHERIN_2"/>
    <property type="match status" value="3"/>
</dbReference>
<dbReference type="GO" id="GO:0005886">
    <property type="term" value="C:plasma membrane"/>
    <property type="evidence" value="ECO:0007669"/>
    <property type="project" value="InterPro"/>
</dbReference>
<evidence type="ECO:0000256" key="2">
    <source>
        <dbReference type="ARBA" id="ARBA00022692"/>
    </source>
</evidence>
<dbReference type="GO" id="GO:0005509">
    <property type="term" value="F:calcium ion binding"/>
    <property type="evidence" value="ECO:0007669"/>
    <property type="project" value="UniProtKB-UniRule"/>
</dbReference>
<keyword evidence="2" id="KW-0812">Transmembrane</keyword>
<evidence type="ECO:0000256" key="8">
    <source>
        <dbReference type="PROSITE-ProRule" id="PRU00043"/>
    </source>
</evidence>
<dbReference type="FunFam" id="2.60.40.60:FF:000510">
    <property type="entry name" value="Predicted protein"/>
    <property type="match status" value="1"/>
</dbReference>
<evidence type="ECO:0000256" key="7">
    <source>
        <dbReference type="ARBA" id="ARBA00023180"/>
    </source>
</evidence>
<dbReference type="SMART" id="SM00112">
    <property type="entry name" value="CA"/>
    <property type="match status" value="2"/>
</dbReference>
<protein>
    <recommendedName>
        <fullName evidence="9">Cadherin domain-containing protein</fullName>
    </recommendedName>
</protein>
<feature type="non-terminal residue" evidence="10">
    <location>
        <position position="236"/>
    </location>
</feature>
<comment type="subcellular location">
    <subcellularLocation>
        <location evidence="1">Membrane</location>
        <topology evidence="1">Single-pass membrane protein</topology>
    </subcellularLocation>
</comment>
<dbReference type="GO" id="GO:0007156">
    <property type="term" value="P:homophilic cell adhesion via plasma membrane adhesion molecules"/>
    <property type="evidence" value="ECO:0007669"/>
    <property type="project" value="InterPro"/>
</dbReference>
<reference evidence="10" key="1">
    <citation type="journal article" date="2008" name="Nature">
        <title>The amphioxus genome and the evolution of the chordate karyotype.</title>
        <authorList>
            <consortium name="US DOE Joint Genome Institute (JGI-PGF)"/>
            <person name="Putnam N.H."/>
            <person name="Butts T."/>
            <person name="Ferrier D.E.K."/>
            <person name="Furlong R.F."/>
            <person name="Hellsten U."/>
            <person name="Kawashima T."/>
            <person name="Robinson-Rechavi M."/>
            <person name="Shoguchi E."/>
            <person name="Terry A."/>
            <person name="Yu J.-K."/>
            <person name="Benito-Gutierrez E.L."/>
            <person name="Dubchak I."/>
            <person name="Garcia-Fernandez J."/>
            <person name="Gibson-Brown J.J."/>
            <person name="Grigoriev I.V."/>
            <person name="Horton A.C."/>
            <person name="de Jong P.J."/>
            <person name="Jurka J."/>
            <person name="Kapitonov V.V."/>
            <person name="Kohara Y."/>
            <person name="Kuroki Y."/>
            <person name="Lindquist E."/>
            <person name="Lucas S."/>
            <person name="Osoegawa K."/>
            <person name="Pennacchio L.A."/>
            <person name="Salamov A.A."/>
            <person name="Satou Y."/>
            <person name="Sauka-Spengler T."/>
            <person name="Schmutz J."/>
            <person name="Shin-I T."/>
            <person name="Toyoda A."/>
            <person name="Bronner-Fraser M."/>
            <person name="Fujiyama A."/>
            <person name="Holland L.Z."/>
            <person name="Holland P.W.H."/>
            <person name="Satoh N."/>
            <person name="Rokhsar D.S."/>
        </authorList>
    </citation>
    <scope>NUCLEOTIDE SEQUENCE [LARGE SCALE GENOMIC DNA]</scope>
    <source>
        <strain evidence="10">S238N-H82</strain>
        <tissue evidence="10">Testes</tissue>
    </source>
</reference>
<dbReference type="FunFam" id="2.60.40.60:FF:000468">
    <property type="entry name" value="Uncharacterized protein"/>
    <property type="match status" value="1"/>
</dbReference>
<evidence type="ECO:0000256" key="3">
    <source>
        <dbReference type="ARBA" id="ARBA00022737"/>
    </source>
</evidence>
<keyword evidence="3" id="KW-0677">Repeat</keyword>
<dbReference type="InterPro" id="IPR015919">
    <property type="entry name" value="Cadherin-like_sf"/>
</dbReference>
<dbReference type="InParanoid" id="C3ZJZ0"/>
<dbReference type="CDD" id="cd11304">
    <property type="entry name" value="Cadherin_repeat"/>
    <property type="match status" value="3"/>
</dbReference>
<keyword evidence="7" id="KW-0325">Glycoprotein</keyword>
<name>C3ZJZ0_BRAFL</name>
<sequence length="236" mass="25603">ESRQHGRIIVALQDTGGHFGLNLISEGQYTIVTLSPLDREETPSYLITVVAEDAFEQRISSTESFTVIITDINDNAPDFGTDKFVFSLIENSPIGTIVGTVTASDLDEGTNADISYFVDNNGLIDVDPDNGNIVALEVMDKEAVSRMEFMVGARDKGIPSLQARVPVLITITDQNDNPPRFSENEYVFRIAGFVPIGTTVGSVMAFDPDEGTNAEVSYRIGNGNVEDKFAINSENG</sequence>
<feature type="domain" description="Cadherin" evidence="9">
    <location>
        <begin position="80"/>
        <end position="181"/>
    </location>
</feature>
<dbReference type="AlphaFoldDB" id="C3ZJZ0"/>
<dbReference type="FunFam" id="2.60.40.60:FF:000596">
    <property type="entry name" value="Cadherin-related cell adhesion molecule"/>
    <property type="match status" value="1"/>
</dbReference>
<dbReference type="InterPro" id="IPR020894">
    <property type="entry name" value="Cadherin_CS"/>
</dbReference>
<dbReference type="InterPro" id="IPR050174">
    <property type="entry name" value="Protocadherin/Cadherin-CA"/>
</dbReference>
<dbReference type="SUPFAM" id="SSF49313">
    <property type="entry name" value="Cadherin-like"/>
    <property type="match status" value="3"/>
</dbReference>
<evidence type="ECO:0000256" key="4">
    <source>
        <dbReference type="ARBA" id="ARBA00022837"/>
    </source>
</evidence>
<keyword evidence="6" id="KW-0472">Membrane</keyword>
<dbReference type="InterPro" id="IPR002126">
    <property type="entry name" value="Cadherin-like_dom"/>
</dbReference>
<evidence type="ECO:0000259" key="9">
    <source>
        <dbReference type="PROSITE" id="PS50268"/>
    </source>
</evidence>
<dbReference type="PROSITE" id="PS00232">
    <property type="entry name" value="CADHERIN_1"/>
    <property type="match status" value="1"/>
</dbReference>
<dbReference type="PANTHER" id="PTHR24028">
    <property type="entry name" value="CADHERIN-87A"/>
    <property type="match status" value="1"/>
</dbReference>
<dbReference type="Gene3D" id="2.60.40.60">
    <property type="entry name" value="Cadherins"/>
    <property type="match status" value="3"/>
</dbReference>
<dbReference type="PRINTS" id="PR00205">
    <property type="entry name" value="CADHERIN"/>
</dbReference>
<feature type="domain" description="Cadherin" evidence="9">
    <location>
        <begin position="14"/>
        <end position="79"/>
    </location>
</feature>
<dbReference type="eggNOG" id="KOG4289">
    <property type="taxonomic scope" value="Eukaryota"/>
</dbReference>
<evidence type="ECO:0000256" key="5">
    <source>
        <dbReference type="ARBA" id="ARBA00022989"/>
    </source>
</evidence>
<evidence type="ECO:0000256" key="1">
    <source>
        <dbReference type="ARBA" id="ARBA00004167"/>
    </source>
</evidence>
<proteinExistence type="predicted"/>